<dbReference type="STRING" id="1225476.A1D18_05595"/>
<dbReference type="AlphaFoldDB" id="A0A1J8P3J7"/>
<evidence type="ECO:0000256" key="1">
    <source>
        <dbReference type="SAM" id="MobiDB-lite"/>
    </source>
</evidence>
<dbReference type="EMBL" id="LUKY01000033">
    <property type="protein sequence ID" value="OIZ94316.1"/>
    <property type="molecule type" value="Genomic_DNA"/>
</dbReference>
<keyword evidence="3" id="KW-1185">Reference proteome</keyword>
<reference evidence="2 3" key="1">
    <citation type="submission" date="2016-03" db="EMBL/GenBank/DDBJ databases">
        <title>Comparative genomics of Rickettsiella.</title>
        <authorList>
            <person name="Chandler C."/>
            <person name="Wang Y."/>
        </authorList>
    </citation>
    <scope>NUCLEOTIDE SEQUENCE [LARGE SCALE GENOMIC DNA]</scope>
    <source>
        <strain evidence="2 3">RCFS May 2013</strain>
    </source>
</reference>
<dbReference type="Proteomes" id="UP000183924">
    <property type="component" value="Unassembled WGS sequence"/>
</dbReference>
<feature type="region of interest" description="Disordered" evidence="1">
    <location>
        <begin position="1"/>
        <end position="30"/>
    </location>
</feature>
<name>A0A1J8P3J7_9COXI</name>
<gene>
    <name evidence="2" type="ORF">A1D18_05595</name>
</gene>
<evidence type="ECO:0000313" key="3">
    <source>
        <dbReference type="Proteomes" id="UP000183924"/>
    </source>
</evidence>
<sequence length="182" mass="20832">MVELSTSVQARKRKLDEKKHRDKLDGLKFAPPSGSNRLNKLIAYSDLFFSQGESPNPKYVAAQLREAILKAINELHEAIASNPEEHSMKLQESYVLLRMQSRSVNESDDEFQDRLFQHTTKALPADSTKKENPWLKFSKDGYIEDAYIYLSKYAFCSRIDPIHAPQDNGSLETEHASMRLAK</sequence>
<evidence type="ECO:0000313" key="2">
    <source>
        <dbReference type="EMBL" id="OIZ94316.1"/>
    </source>
</evidence>
<comment type="caution">
    <text evidence="2">The sequence shown here is derived from an EMBL/GenBank/DDBJ whole genome shotgun (WGS) entry which is preliminary data.</text>
</comment>
<feature type="compositionally biased region" description="Basic and acidic residues" evidence="1">
    <location>
        <begin position="14"/>
        <end position="26"/>
    </location>
</feature>
<organism evidence="2 3">
    <name type="scientific">Candidatus Rickettsiella isopodorum</name>
    <dbReference type="NCBI Taxonomy" id="1225476"/>
    <lineage>
        <taxon>Bacteria</taxon>
        <taxon>Pseudomonadati</taxon>
        <taxon>Pseudomonadota</taxon>
        <taxon>Gammaproteobacteria</taxon>
        <taxon>Legionellales</taxon>
        <taxon>Coxiellaceae</taxon>
        <taxon>Rickettsiella</taxon>
    </lineage>
</organism>
<accession>A0A1J8P3J7</accession>
<protein>
    <submittedName>
        <fullName evidence="2">Uncharacterized protein</fullName>
    </submittedName>
</protein>
<dbReference type="RefSeq" id="WP_071662808.1">
    <property type="nucleotide sequence ID" value="NZ_LUKY01000033.1"/>
</dbReference>
<proteinExistence type="predicted"/>